<keyword evidence="2" id="KW-1185">Reference proteome</keyword>
<organism evidence="1 2">
    <name type="scientific">Kordia aestuariivivens</name>
    <dbReference type="NCBI Taxonomy" id="2759037"/>
    <lineage>
        <taxon>Bacteria</taxon>
        <taxon>Pseudomonadati</taxon>
        <taxon>Bacteroidota</taxon>
        <taxon>Flavobacteriia</taxon>
        <taxon>Flavobacteriales</taxon>
        <taxon>Flavobacteriaceae</taxon>
        <taxon>Kordia</taxon>
    </lineage>
</organism>
<accession>A0ABR7Q7A3</accession>
<dbReference type="Proteomes" id="UP000619238">
    <property type="component" value="Unassembled WGS sequence"/>
</dbReference>
<comment type="caution">
    <text evidence="1">The sequence shown here is derived from an EMBL/GenBank/DDBJ whole genome shotgun (WGS) entry which is preliminary data.</text>
</comment>
<evidence type="ECO:0000313" key="2">
    <source>
        <dbReference type="Proteomes" id="UP000619238"/>
    </source>
</evidence>
<name>A0ABR7Q7A3_9FLAO</name>
<gene>
    <name evidence="1" type="ORF">H2O64_07215</name>
</gene>
<reference evidence="1 2" key="1">
    <citation type="submission" date="2020-07" db="EMBL/GenBank/DDBJ databases">
        <title>Description of Kordia aestuariivivens sp. nov., isolated from a tidal flat.</title>
        <authorList>
            <person name="Park S."/>
            <person name="Yoon J.-H."/>
        </authorList>
    </citation>
    <scope>NUCLEOTIDE SEQUENCE [LARGE SCALE GENOMIC DNA]</scope>
    <source>
        <strain evidence="1 2">YSTF-M3</strain>
    </source>
</reference>
<evidence type="ECO:0008006" key="3">
    <source>
        <dbReference type="Google" id="ProtNLM"/>
    </source>
</evidence>
<dbReference type="EMBL" id="JACGWS010000003">
    <property type="protein sequence ID" value="MBC8754456.1"/>
    <property type="molecule type" value="Genomic_DNA"/>
</dbReference>
<dbReference type="RefSeq" id="WP_187561493.1">
    <property type="nucleotide sequence ID" value="NZ_JACGWS010000003.1"/>
</dbReference>
<proteinExistence type="predicted"/>
<sequence>MKIKSIQKLKLVKNSVAILNEKNQNEIVGGTNNDPMSNSRCITSCRTR</sequence>
<protein>
    <recommendedName>
        <fullName evidence="3">Bacteriocin</fullName>
    </recommendedName>
</protein>
<evidence type="ECO:0000313" key="1">
    <source>
        <dbReference type="EMBL" id="MBC8754456.1"/>
    </source>
</evidence>